<comment type="caution">
    <text evidence="1">The sequence shown here is derived from an EMBL/GenBank/DDBJ whole genome shotgun (WGS) entry which is preliminary data.</text>
</comment>
<evidence type="ECO:0000313" key="1">
    <source>
        <dbReference type="EMBL" id="EJX07257.1"/>
    </source>
</evidence>
<dbReference type="AlphaFoldDB" id="J9GI71"/>
<protein>
    <submittedName>
        <fullName evidence="1">Uncharacterized protein</fullName>
    </submittedName>
</protein>
<dbReference type="EMBL" id="AMCI01000927">
    <property type="protein sequence ID" value="EJX07257.1"/>
    <property type="molecule type" value="Genomic_DNA"/>
</dbReference>
<sequence>MGSTGNFSVYHASQSIFILQCDIHDVFFLGTEIPGQYSVKRMPLENLQFFHCKIREVLKQYSLVPVEQCPGIQGKFINLTPIDIDFTSLVHSRSRQLLNEVLEQRTVRQIKCSGIIDQGVSSHFYFYAGSLYYCFAKPMFSRGFADIDCGQYHSLLSVLGRNGYLSPSVLIAVLAHMDQILTGLIRNIEII</sequence>
<name>J9GI71_9ZZZZ</name>
<proteinExistence type="predicted"/>
<organism evidence="1">
    <name type="scientific">gut metagenome</name>
    <dbReference type="NCBI Taxonomy" id="749906"/>
    <lineage>
        <taxon>unclassified sequences</taxon>
        <taxon>metagenomes</taxon>
        <taxon>organismal metagenomes</taxon>
    </lineage>
</organism>
<reference evidence="1" key="1">
    <citation type="journal article" date="2012" name="PLoS ONE">
        <title>Gene sets for utilization of primary and secondary nutrition supplies in the distal gut of endangered iberian lynx.</title>
        <authorList>
            <person name="Alcaide M."/>
            <person name="Messina E."/>
            <person name="Richter M."/>
            <person name="Bargiela R."/>
            <person name="Peplies J."/>
            <person name="Huws S.A."/>
            <person name="Newbold C.J."/>
            <person name="Golyshin P.N."/>
            <person name="Simon M.A."/>
            <person name="Lopez G."/>
            <person name="Yakimov M.M."/>
            <person name="Ferrer M."/>
        </authorList>
    </citation>
    <scope>NUCLEOTIDE SEQUENCE</scope>
</reference>
<accession>J9GI71</accession>
<gene>
    <name evidence="1" type="ORF">EVA_04634</name>
</gene>